<reference evidence="2" key="1">
    <citation type="journal article" date="2016" name="Insect Biochem. Mol. Biol.">
        <title>Multifaceted biological insights from a draft genome sequence of the tobacco hornworm moth, Manduca sexta.</title>
        <authorList>
            <person name="Kanost M.R."/>
            <person name="Arrese E.L."/>
            <person name="Cao X."/>
            <person name="Chen Y.R."/>
            <person name="Chellapilla S."/>
            <person name="Goldsmith M.R."/>
            <person name="Grosse-Wilde E."/>
            <person name="Heckel D.G."/>
            <person name="Herndon N."/>
            <person name="Jiang H."/>
            <person name="Papanicolaou A."/>
            <person name="Qu J."/>
            <person name="Soulages J.L."/>
            <person name="Vogel H."/>
            <person name="Walters J."/>
            <person name="Waterhouse R.M."/>
            <person name="Ahn S.J."/>
            <person name="Almeida F.C."/>
            <person name="An C."/>
            <person name="Aqrawi P."/>
            <person name="Bretschneider A."/>
            <person name="Bryant W.B."/>
            <person name="Bucks S."/>
            <person name="Chao H."/>
            <person name="Chevignon G."/>
            <person name="Christen J.M."/>
            <person name="Clarke D.F."/>
            <person name="Dittmer N.T."/>
            <person name="Ferguson L.C.F."/>
            <person name="Garavelou S."/>
            <person name="Gordon K.H.J."/>
            <person name="Gunaratna R.T."/>
            <person name="Han Y."/>
            <person name="Hauser F."/>
            <person name="He Y."/>
            <person name="Heidel-Fischer H."/>
            <person name="Hirsh A."/>
            <person name="Hu Y."/>
            <person name="Jiang H."/>
            <person name="Kalra D."/>
            <person name="Klinner C."/>
            <person name="Konig C."/>
            <person name="Kovar C."/>
            <person name="Kroll A.R."/>
            <person name="Kuwar S.S."/>
            <person name="Lee S.L."/>
            <person name="Lehman R."/>
            <person name="Li K."/>
            <person name="Li Z."/>
            <person name="Liang H."/>
            <person name="Lovelace S."/>
            <person name="Lu Z."/>
            <person name="Mansfield J.H."/>
            <person name="McCulloch K.J."/>
            <person name="Mathew T."/>
            <person name="Morton B."/>
            <person name="Muzny D.M."/>
            <person name="Neunemann D."/>
            <person name="Ongeri F."/>
            <person name="Pauchet Y."/>
            <person name="Pu L.L."/>
            <person name="Pyrousis I."/>
            <person name="Rao X.J."/>
            <person name="Redding A."/>
            <person name="Roesel C."/>
            <person name="Sanchez-Gracia A."/>
            <person name="Schaack S."/>
            <person name="Shukla A."/>
            <person name="Tetreau G."/>
            <person name="Wang Y."/>
            <person name="Xiong G.H."/>
            <person name="Traut W."/>
            <person name="Walsh T.K."/>
            <person name="Worley K.C."/>
            <person name="Wu D."/>
            <person name="Wu W."/>
            <person name="Wu Y.Q."/>
            <person name="Zhang X."/>
            <person name="Zou Z."/>
            <person name="Zucker H."/>
            <person name="Briscoe A.D."/>
            <person name="Burmester T."/>
            <person name="Clem R.J."/>
            <person name="Feyereisen R."/>
            <person name="Grimmelikhuijzen C.J.P."/>
            <person name="Hamodrakas S.J."/>
            <person name="Hansson B.S."/>
            <person name="Huguet E."/>
            <person name="Jermiin L.S."/>
            <person name="Lan Q."/>
            <person name="Lehman H.K."/>
            <person name="Lorenzen M."/>
            <person name="Merzendorfer H."/>
            <person name="Michalopoulos I."/>
            <person name="Morton D.B."/>
            <person name="Muthukrishnan S."/>
            <person name="Oakeshott J.G."/>
            <person name="Palmer W."/>
            <person name="Park Y."/>
            <person name="Passarelli A.L."/>
            <person name="Rozas J."/>
            <person name="Schwartz L.M."/>
            <person name="Smith W."/>
            <person name="Southgate A."/>
            <person name="Vilcinskas A."/>
            <person name="Vogt R."/>
            <person name="Wang P."/>
            <person name="Werren J."/>
            <person name="Yu X.Q."/>
            <person name="Zhou J.J."/>
            <person name="Brown S.J."/>
            <person name="Scherer S.E."/>
            <person name="Richards S."/>
            <person name="Blissard G.W."/>
        </authorList>
    </citation>
    <scope>NUCLEOTIDE SEQUENCE</scope>
</reference>
<sequence length="75" mass="8210">MNMLIKIVFTILIYLGLGYSVEMKHVLKRSVDSLIGSTNLGATATFGEQGVSDCIAAGNPQWKCYTEQSGINPQW</sequence>
<accession>A0A921ZMW9</accession>
<evidence type="ECO:0000313" key="2">
    <source>
        <dbReference type="EMBL" id="KAG6460134.1"/>
    </source>
</evidence>
<name>A0A921ZMW9_MANSE</name>
<evidence type="ECO:0000256" key="1">
    <source>
        <dbReference type="SAM" id="SignalP"/>
    </source>
</evidence>
<evidence type="ECO:0000313" key="3">
    <source>
        <dbReference type="Proteomes" id="UP000791440"/>
    </source>
</evidence>
<protein>
    <submittedName>
        <fullName evidence="2">Uncharacterized protein</fullName>
    </submittedName>
</protein>
<reference evidence="2" key="2">
    <citation type="submission" date="2020-12" db="EMBL/GenBank/DDBJ databases">
        <authorList>
            <person name="Kanost M."/>
        </authorList>
    </citation>
    <scope>NUCLEOTIDE SEQUENCE</scope>
</reference>
<keyword evidence="3" id="KW-1185">Reference proteome</keyword>
<proteinExistence type="predicted"/>
<dbReference type="Proteomes" id="UP000791440">
    <property type="component" value="Unassembled WGS sequence"/>
</dbReference>
<feature type="chain" id="PRO_5037438334" evidence="1">
    <location>
        <begin position="21"/>
        <end position="75"/>
    </location>
</feature>
<gene>
    <name evidence="2" type="ORF">O3G_MSEX011793</name>
</gene>
<dbReference type="EMBL" id="JH668657">
    <property type="protein sequence ID" value="KAG6460134.1"/>
    <property type="molecule type" value="Genomic_DNA"/>
</dbReference>
<comment type="caution">
    <text evidence="2">The sequence shown here is derived from an EMBL/GenBank/DDBJ whole genome shotgun (WGS) entry which is preliminary data.</text>
</comment>
<dbReference type="AlphaFoldDB" id="A0A921ZMW9"/>
<organism evidence="2 3">
    <name type="scientific">Manduca sexta</name>
    <name type="common">Tobacco hawkmoth</name>
    <name type="synonym">Tobacco hornworm</name>
    <dbReference type="NCBI Taxonomy" id="7130"/>
    <lineage>
        <taxon>Eukaryota</taxon>
        <taxon>Metazoa</taxon>
        <taxon>Ecdysozoa</taxon>
        <taxon>Arthropoda</taxon>
        <taxon>Hexapoda</taxon>
        <taxon>Insecta</taxon>
        <taxon>Pterygota</taxon>
        <taxon>Neoptera</taxon>
        <taxon>Endopterygota</taxon>
        <taxon>Lepidoptera</taxon>
        <taxon>Glossata</taxon>
        <taxon>Ditrysia</taxon>
        <taxon>Bombycoidea</taxon>
        <taxon>Sphingidae</taxon>
        <taxon>Sphinginae</taxon>
        <taxon>Sphingini</taxon>
        <taxon>Manduca</taxon>
    </lineage>
</organism>
<feature type="signal peptide" evidence="1">
    <location>
        <begin position="1"/>
        <end position="20"/>
    </location>
</feature>
<keyword evidence="1" id="KW-0732">Signal</keyword>